<dbReference type="Gene3D" id="2.40.320.10">
    <property type="entry name" value="Hypothetical Protein Pfu-838710-001"/>
    <property type="match status" value="1"/>
</dbReference>
<sequence>MDTEIELKFVLADIEHLSCENVTQSLTSFLNPYLSSSELSVNTLSNTYFDTAEQKIRSFDFGLRVRTVNGKAEQTIKTAGQVVGGLHKRPEYNIDITADEPDLSLFPAEIWPEYTDIQLLQSELIPLFTTEFVRQKWLVGYEGCSIEVVFDKGQVSTQSASEDIREIELELLDGDVRQLIKFSQLLTAHLPMRLSNDSKAARGYRLFHNKSLENKELLGTVALNANDSLEDAFVKSLKHGIEFWQHHEAVYCQSQKLSSLKSMIKGIWLVRHTLWLYRQYVPENASGELWDELKWLMCEFDWLDEAFHIKQLTSKKGNFRKRIAEDSCLIKHLEESRTNLQLESDIEKLFYSERYNQIILKLMAWILEAGWRYYSEIEEGKLNFRVFDIAAELNQASWENLKQQIPSGNLTVDEFIQAEKEIGRGLLTGVCVGALFDTDSRKDFRAPWFDILQGIEELKTFKQFEACLSNYQGDNVEELYKWHQGKTQNLLKVMQQSYQSALKMTPYWA</sequence>
<dbReference type="STRING" id="1513271.XM47_14470"/>
<dbReference type="GO" id="GO:0046872">
    <property type="term" value="F:metal ion binding"/>
    <property type="evidence" value="ECO:0007669"/>
    <property type="project" value="TreeGrafter"/>
</dbReference>
<gene>
    <name evidence="3" type="ORF">XM47_14470</name>
</gene>
<dbReference type="RefSeq" id="WP_048693990.1">
    <property type="nucleotide sequence ID" value="NZ_KQ130498.1"/>
</dbReference>
<dbReference type="Pfam" id="PF01928">
    <property type="entry name" value="CYTH"/>
    <property type="match status" value="1"/>
</dbReference>
<dbReference type="GO" id="GO:0050355">
    <property type="term" value="F:inorganic triphosphate phosphatase activity"/>
    <property type="evidence" value="ECO:0007669"/>
    <property type="project" value="InterPro"/>
</dbReference>
<feature type="domain" description="CHAD" evidence="2">
    <location>
        <begin position="226"/>
        <end position="487"/>
    </location>
</feature>
<dbReference type="SUPFAM" id="SSF55154">
    <property type="entry name" value="CYTH-like phosphatases"/>
    <property type="match status" value="1"/>
</dbReference>
<protein>
    <recommendedName>
        <fullName evidence="5">CYTH domain-containing protein</fullName>
    </recommendedName>
</protein>
<reference evidence="3 4" key="1">
    <citation type="submission" date="2015-04" db="EMBL/GenBank/DDBJ databases">
        <title>Draft Genome Sequence of the Novel Agar-Digesting Marine Bacterium Q1.</title>
        <authorList>
            <person name="Li Y."/>
            <person name="Li D."/>
            <person name="Chen G."/>
            <person name="Du Z."/>
        </authorList>
    </citation>
    <scope>NUCLEOTIDE SEQUENCE [LARGE SCALE GENOMIC DNA]</scope>
    <source>
        <strain evidence="3 4">Q1</strain>
    </source>
</reference>
<dbReference type="PROSITE" id="PS51707">
    <property type="entry name" value="CYTH"/>
    <property type="match status" value="1"/>
</dbReference>
<dbReference type="EMBL" id="LAZL01000025">
    <property type="protein sequence ID" value="KMT64383.1"/>
    <property type="molecule type" value="Genomic_DNA"/>
</dbReference>
<proteinExistence type="predicted"/>
<dbReference type="PATRIC" id="fig|1513271.3.peg.2978"/>
<dbReference type="InterPro" id="IPR023577">
    <property type="entry name" value="CYTH_domain"/>
</dbReference>
<dbReference type="PROSITE" id="PS51708">
    <property type="entry name" value="CHAD"/>
    <property type="match status" value="1"/>
</dbReference>
<evidence type="ECO:0000259" key="1">
    <source>
        <dbReference type="PROSITE" id="PS51707"/>
    </source>
</evidence>
<dbReference type="PANTHER" id="PTHR39569">
    <property type="entry name" value="INORGANIC TRIPHOSPHATASE"/>
    <property type="match status" value="1"/>
</dbReference>
<dbReference type="Pfam" id="PF05235">
    <property type="entry name" value="CHAD"/>
    <property type="match status" value="1"/>
</dbReference>
<feature type="domain" description="CYTH" evidence="1">
    <location>
        <begin position="2"/>
        <end position="210"/>
    </location>
</feature>
<evidence type="ECO:0000313" key="4">
    <source>
        <dbReference type="Proteomes" id="UP000037600"/>
    </source>
</evidence>
<dbReference type="InterPro" id="IPR007899">
    <property type="entry name" value="CHAD_dom"/>
</dbReference>
<evidence type="ECO:0008006" key="5">
    <source>
        <dbReference type="Google" id="ProtNLM"/>
    </source>
</evidence>
<dbReference type="Proteomes" id="UP000037600">
    <property type="component" value="Unassembled WGS sequence"/>
</dbReference>
<accession>A0A0J8GUM4</accession>
<comment type="caution">
    <text evidence="3">The sequence shown here is derived from an EMBL/GenBank/DDBJ whole genome shotgun (WGS) entry which is preliminary data.</text>
</comment>
<dbReference type="InterPro" id="IPR039013">
    <property type="entry name" value="YgiF"/>
</dbReference>
<dbReference type="OrthoDB" id="3034217at2"/>
<dbReference type="AlphaFoldDB" id="A0A0J8GUM4"/>
<evidence type="ECO:0000259" key="2">
    <source>
        <dbReference type="PROSITE" id="PS51708"/>
    </source>
</evidence>
<dbReference type="SMART" id="SM01118">
    <property type="entry name" value="CYTH"/>
    <property type="match status" value="1"/>
</dbReference>
<dbReference type="PANTHER" id="PTHR39569:SF1">
    <property type="entry name" value="INORGANIC TRIPHOSPHATASE"/>
    <property type="match status" value="1"/>
</dbReference>
<name>A0A0J8GUM4_9ALTE</name>
<organism evidence="3 4">
    <name type="scientific">Catenovulum maritimum</name>
    <dbReference type="NCBI Taxonomy" id="1513271"/>
    <lineage>
        <taxon>Bacteria</taxon>
        <taxon>Pseudomonadati</taxon>
        <taxon>Pseudomonadota</taxon>
        <taxon>Gammaproteobacteria</taxon>
        <taxon>Alteromonadales</taxon>
        <taxon>Alteromonadaceae</taxon>
        <taxon>Catenovulum</taxon>
    </lineage>
</organism>
<dbReference type="CDD" id="cd07756">
    <property type="entry name" value="CYTH-like_Pase_CHAD"/>
    <property type="match status" value="1"/>
</dbReference>
<keyword evidence="4" id="KW-1185">Reference proteome</keyword>
<dbReference type="InterPro" id="IPR033469">
    <property type="entry name" value="CYTH-like_dom_sf"/>
</dbReference>
<evidence type="ECO:0000313" key="3">
    <source>
        <dbReference type="EMBL" id="KMT64383.1"/>
    </source>
</evidence>